<evidence type="ECO:0000256" key="2">
    <source>
        <dbReference type="ARBA" id="ARBA00022884"/>
    </source>
</evidence>
<dbReference type="Pfam" id="PF01479">
    <property type="entry name" value="S4"/>
    <property type="match status" value="1"/>
</dbReference>
<evidence type="ECO:0000256" key="3">
    <source>
        <dbReference type="ARBA" id="ARBA00023125"/>
    </source>
</evidence>
<dbReference type="PROSITE" id="PS50889">
    <property type="entry name" value="S4"/>
    <property type="match status" value="1"/>
</dbReference>
<keyword evidence="7" id="KW-0346">Stress response</keyword>
<dbReference type="EMBL" id="PDJH01000001">
    <property type="protein sequence ID" value="PFG36075.1"/>
    <property type="molecule type" value="Genomic_DNA"/>
</dbReference>
<feature type="region of interest" description="Disordered" evidence="5">
    <location>
        <begin position="1"/>
        <end position="24"/>
    </location>
</feature>
<dbReference type="GO" id="GO:0003727">
    <property type="term" value="F:single-stranded RNA binding"/>
    <property type="evidence" value="ECO:0007669"/>
    <property type="project" value="InterPro"/>
</dbReference>
<feature type="compositionally biased region" description="Pro residues" evidence="5">
    <location>
        <begin position="1"/>
        <end position="14"/>
    </location>
</feature>
<evidence type="ECO:0000256" key="1">
    <source>
        <dbReference type="ARBA" id="ARBA00008396"/>
    </source>
</evidence>
<keyword evidence="3" id="KW-0238">DNA-binding</keyword>
<dbReference type="Proteomes" id="UP000221394">
    <property type="component" value="Unassembled WGS sequence"/>
</dbReference>
<organism evidence="7 8">
    <name type="scientific">Flavimobilis soli</name>
    <dbReference type="NCBI Taxonomy" id="442709"/>
    <lineage>
        <taxon>Bacteria</taxon>
        <taxon>Bacillati</taxon>
        <taxon>Actinomycetota</taxon>
        <taxon>Actinomycetes</taxon>
        <taxon>Micrococcales</taxon>
        <taxon>Jonesiaceae</taxon>
        <taxon>Flavimobilis</taxon>
    </lineage>
</organism>
<keyword evidence="8" id="KW-1185">Reference proteome</keyword>
<comment type="similarity">
    <text evidence="1">Belongs to the HSP15 family.</text>
</comment>
<evidence type="ECO:0000313" key="8">
    <source>
        <dbReference type="Proteomes" id="UP000221394"/>
    </source>
</evidence>
<feature type="compositionally biased region" description="Basic and acidic residues" evidence="5">
    <location>
        <begin position="129"/>
        <end position="140"/>
    </location>
</feature>
<sequence>MTSPGDPSPRPGSPAPDGARVRADSWTWAVRVYRTRSLAAAACRAGHVSVNGEKAKPSSPVRVGDEVRARTDAGERILVVRQVLTKRVSAPLAAEAVEDLTPPPPPRTEAPLAPMRERGAGRPTKRERRQIDELRGRASR</sequence>
<reference evidence="7 8" key="1">
    <citation type="submission" date="2017-10" db="EMBL/GenBank/DDBJ databases">
        <title>Sequencing the genomes of 1000 actinobacteria strains.</title>
        <authorList>
            <person name="Klenk H.-P."/>
        </authorList>
    </citation>
    <scope>NUCLEOTIDE SEQUENCE [LARGE SCALE GENOMIC DNA]</scope>
    <source>
        <strain evidence="7 8">DSM 21574</strain>
    </source>
</reference>
<dbReference type="GO" id="GO:0043023">
    <property type="term" value="F:ribosomal large subunit binding"/>
    <property type="evidence" value="ECO:0007669"/>
    <property type="project" value="InterPro"/>
</dbReference>
<dbReference type="AlphaFoldDB" id="A0A2A9ECS1"/>
<dbReference type="GO" id="GO:0003677">
    <property type="term" value="F:DNA binding"/>
    <property type="evidence" value="ECO:0007669"/>
    <property type="project" value="UniProtKB-KW"/>
</dbReference>
<evidence type="ECO:0000259" key="6">
    <source>
        <dbReference type="Pfam" id="PF01479"/>
    </source>
</evidence>
<dbReference type="RefSeq" id="WP_098457295.1">
    <property type="nucleotide sequence ID" value="NZ_PDJH01000001.1"/>
</dbReference>
<dbReference type="OrthoDB" id="9797176at2"/>
<feature type="region of interest" description="Disordered" evidence="5">
    <location>
        <begin position="95"/>
        <end position="140"/>
    </location>
</feature>
<evidence type="ECO:0000256" key="4">
    <source>
        <dbReference type="PROSITE-ProRule" id="PRU00182"/>
    </source>
</evidence>
<gene>
    <name evidence="7" type="ORF">ATL41_0783</name>
</gene>
<dbReference type="InterPro" id="IPR036986">
    <property type="entry name" value="S4_RNA-bd_sf"/>
</dbReference>
<evidence type="ECO:0000313" key="7">
    <source>
        <dbReference type="EMBL" id="PFG36075.1"/>
    </source>
</evidence>
<proteinExistence type="inferred from homology"/>
<dbReference type="GO" id="GO:0034605">
    <property type="term" value="P:cellular response to heat"/>
    <property type="evidence" value="ECO:0007669"/>
    <property type="project" value="InterPro"/>
</dbReference>
<protein>
    <submittedName>
        <fullName evidence="7">Heat shock protein Hsp15</fullName>
    </submittedName>
</protein>
<dbReference type="InterPro" id="IPR002942">
    <property type="entry name" value="S4_RNA-bd"/>
</dbReference>
<dbReference type="PIRSF" id="PIRSF016821">
    <property type="entry name" value="HSP15"/>
    <property type="match status" value="1"/>
</dbReference>
<comment type="caution">
    <text evidence="7">The sequence shown here is derived from an EMBL/GenBank/DDBJ whole genome shotgun (WGS) entry which is preliminary data.</text>
</comment>
<feature type="domain" description="RNA-binding S4" evidence="6">
    <location>
        <begin position="26"/>
        <end position="67"/>
    </location>
</feature>
<dbReference type="CDD" id="cd00165">
    <property type="entry name" value="S4"/>
    <property type="match status" value="1"/>
</dbReference>
<evidence type="ECO:0000256" key="5">
    <source>
        <dbReference type="SAM" id="MobiDB-lite"/>
    </source>
</evidence>
<dbReference type="Gene3D" id="3.10.290.10">
    <property type="entry name" value="RNA-binding S4 domain"/>
    <property type="match status" value="1"/>
</dbReference>
<dbReference type="InterPro" id="IPR025708">
    <property type="entry name" value="HSP15"/>
</dbReference>
<dbReference type="SUPFAM" id="SSF55174">
    <property type="entry name" value="Alpha-L RNA-binding motif"/>
    <property type="match status" value="1"/>
</dbReference>
<name>A0A2A9ECS1_9MICO</name>
<keyword evidence="2 4" id="KW-0694">RNA-binding</keyword>
<accession>A0A2A9ECS1</accession>